<keyword evidence="1" id="KW-0732">Signal</keyword>
<dbReference type="RefSeq" id="WP_101342948.1">
    <property type="nucleotide sequence ID" value="NZ_PJAI02000026.1"/>
</dbReference>
<name>A0ABY3MT77_9GAMM</name>
<evidence type="ECO:0000256" key="1">
    <source>
        <dbReference type="SAM" id="SignalP"/>
    </source>
</evidence>
<comment type="caution">
    <text evidence="2">The sequence shown here is derived from an EMBL/GenBank/DDBJ whole genome shotgun (WGS) entry which is preliminary data.</text>
</comment>
<feature type="signal peptide" evidence="1">
    <location>
        <begin position="1"/>
        <end position="29"/>
    </location>
</feature>
<evidence type="ECO:0000313" key="2">
    <source>
        <dbReference type="EMBL" id="TYK64412.1"/>
    </source>
</evidence>
<keyword evidence="3" id="KW-1185">Reference proteome</keyword>
<organism evidence="2 3">
    <name type="scientific">Colwellia echini</name>
    <dbReference type="NCBI Taxonomy" id="1982103"/>
    <lineage>
        <taxon>Bacteria</taxon>
        <taxon>Pseudomonadati</taxon>
        <taxon>Pseudomonadota</taxon>
        <taxon>Gammaproteobacteria</taxon>
        <taxon>Alteromonadales</taxon>
        <taxon>Colwelliaceae</taxon>
        <taxon>Colwellia</taxon>
    </lineage>
</organism>
<evidence type="ECO:0000313" key="3">
    <source>
        <dbReference type="Proteomes" id="UP000815846"/>
    </source>
</evidence>
<gene>
    <name evidence="2" type="ORF">CWS31_015700</name>
</gene>
<reference evidence="2 3" key="1">
    <citation type="submission" date="2019-08" db="EMBL/GenBank/DDBJ databases">
        <title>Microbe sample from Colwellia echini.</title>
        <authorList>
            <person name="Christiansen L."/>
            <person name="Pathiraja D."/>
            <person name="Schultz-Johansen M."/>
            <person name="Choi I.-G."/>
            <person name="Stougaard P."/>
        </authorList>
    </citation>
    <scope>NUCLEOTIDE SEQUENCE [LARGE SCALE GENOMIC DNA]</scope>
    <source>
        <strain evidence="2 3">A3</strain>
    </source>
</reference>
<accession>A0ABY3MT77</accession>
<dbReference type="PROSITE" id="PS51257">
    <property type="entry name" value="PROKAR_LIPOPROTEIN"/>
    <property type="match status" value="1"/>
</dbReference>
<dbReference type="EMBL" id="PJAI02000026">
    <property type="protein sequence ID" value="TYK64412.1"/>
    <property type="molecule type" value="Genomic_DNA"/>
</dbReference>
<evidence type="ECO:0008006" key="4">
    <source>
        <dbReference type="Google" id="ProtNLM"/>
    </source>
</evidence>
<proteinExistence type="predicted"/>
<feature type="chain" id="PRO_5046603620" description="Dystroglycan-type cadherin-like domain-containing protein" evidence="1">
    <location>
        <begin position="30"/>
        <end position="454"/>
    </location>
</feature>
<dbReference type="Proteomes" id="UP000815846">
    <property type="component" value="Unassembled WGS sequence"/>
</dbReference>
<protein>
    <recommendedName>
        <fullName evidence="4">Dystroglycan-type cadherin-like domain-containing protein</fullName>
    </recommendedName>
</protein>
<sequence length="454" mass="49911">MNKFLVPTLPTLFSTLALTLLLQSCGSDSKDAPSVPVTPVERTFTLTSQLTNDCGVVTAFTDVELLLQDDTWQTLSTHKPDESGVISVVTTSEFINYTIIAKDQKGSEDEGLNVVSYYQASSDSASYYQAQFDNSVDNSTCECVTQNLELSHRPFDSVTSVTSSLAYDNWQTVDTETTLFEGINVCRSIDGNWPQHSFSVSGVDANQKAIASADFIDDFSANDDGVWSLSAFQVADSVDLAQEHQTFTTNQLIGNTKHFSAVVDSNDQSLLVFNTHSYISEAYYQSQASVTFDESSSIFGSSTIKTHQQVISTTAQESFSVKASEQKPSIDDRNFSEIKDDGSYDYSAVSGYPMAVISFVFTAYDPDTKLVMPAKWTFYGPDTGVLAISAPLTGYEDIIDINTDKQSTDIRLIQSISNNNYSDYIKHYQGLSPLALNNDFVKNLNQVEINIALK</sequence>